<keyword evidence="3" id="KW-1185">Reference proteome</keyword>
<feature type="transmembrane region" description="Helical" evidence="1">
    <location>
        <begin position="183"/>
        <end position="201"/>
    </location>
</feature>
<keyword evidence="1" id="KW-0472">Membrane</keyword>
<dbReference type="Proteomes" id="UP000289738">
    <property type="component" value="Chromosome A06"/>
</dbReference>
<evidence type="ECO:0000313" key="3">
    <source>
        <dbReference type="Proteomes" id="UP000289738"/>
    </source>
</evidence>
<reference evidence="2 3" key="1">
    <citation type="submission" date="2019-01" db="EMBL/GenBank/DDBJ databases">
        <title>Sequencing of cultivated peanut Arachis hypogaea provides insights into genome evolution and oil improvement.</title>
        <authorList>
            <person name="Chen X."/>
        </authorList>
    </citation>
    <scope>NUCLEOTIDE SEQUENCE [LARGE SCALE GENOMIC DNA]</scope>
    <source>
        <strain evidence="3">cv. Fuhuasheng</strain>
        <tissue evidence="2">Leaves</tissue>
    </source>
</reference>
<proteinExistence type="predicted"/>
<gene>
    <name evidence="2" type="ORF">Ahy_A06g027489</name>
</gene>
<evidence type="ECO:0000256" key="1">
    <source>
        <dbReference type="SAM" id="Phobius"/>
    </source>
</evidence>
<protein>
    <submittedName>
        <fullName evidence="2">Uncharacterized protein</fullName>
    </submittedName>
</protein>
<dbReference type="EMBL" id="SDMP01000006">
    <property type="protein sequence ID" value="RYR52596.1"/>
    <property type="molecule type" value="Genomic_DNA"/>
</dbReference>
<keyword evidence="1" id="KW-1133">Transmembrane helix</keyword>
<evidence type="ECO:0000313" key="2">
    <source>
        <dbReference type="EMBL" id="RYR52596.1"/>
    </source>
</evidence>
<sequence>MIKDAWLTEAQEAINSLEDLETKLNLNFNSSAAESILVNIGVKLDRLESLLLNPPTRPILTNEDLDFRWKMLSDIQLRTRTLARSVSASLTCPNRPSNVPDIGSNDNTDRYNQGTVLLSANPNYSASVKEVIISSNFMKTVYSQDQKELMKPLLFDDENRSQVEQNELSFMSMISLRKACSTFLLFLGLVALLFLVVLLCTTM</sequence>
<accession>A0A445CNU4</accession>
<dbReference type="AlphaFoldDB" id="A0A445CNU4"/>
<comment type="caution">
    <text evidence="2">The sequence shown here is derived from an EMBL/GenBank/DDBJ whole genome shotgun (WGS) entry which is preliminary data.</text>
</comment>
<keyword evidence="1" id="KW-0812">Transmembrane</keyword>
<name>A0A445CNU4_ARAHY</name>
<organism evidence="2 3">
    <name type="scientific">Arachis hypogaea</name>
    <name type="common">Peanut</name>
    <dbReference type="NCBI Taxonomy" id="3818"/>
    <lineage>
        <taxon>Eukaryota</taxon>
        <taxon>Viridiplantae</taxon>
        <taxon>Streptophyta</taxon>
        <taxon>Embryophyta</taxon>
        <taxon>Tracheophyta</taxon>
        <taxon>Spermatophyta</taxon>
        <taxon>Magnoliopsida</taxon>
        <taxon>eudicotyledons</taxon>
        <taxon>Gunneridae</taxon>
        <taxon>Pentapetalae</taxon>
        <taxon>rosids</taxon>
        <taxon>fabids</taxon>
        <taxon>Fabales</taxon>
        <taxon>Fabaceae</taxon>
        <taxon>Papilionoideae</taxon>
        <taxon>50 kb inversion clade</taxon>
        <taxon>dalbergioids sensu lato</taxon>
        <taxon>Dalbergieae</taxon>
        <taxon>Pterocarpus clade</taxon>
        <taxon>Arachis</taxon>
    </lineage>
</organism>